<reference evidence="7 8" key="1">
    <citation type="submission" date="2020-04" db="EMBL/GenBank/DDBJ databases">
        <authorList>
            <person name="De Canck E."/>
        </authorList>
    </citation>
    <scope>NUCLEOTIDE SEQUENCE [LARGE SCALE GENOMIC DNA]</scope>
    <source>
        <strain evidence="7 8">LMG 26845</strain>
    </source>
</reference>
<dbReference type="InterPro" id="IPR013325">
    <property type="entry name" value="RNA_pol_sigma_r2"/>
</dbReference>
<dbReference type="Pfam" id="PF04542">
    <property type="entry name" value="Sigma70_r2"/>
    <property type="match status" value="1"/>
</dbReference>
<dbReference type="GO" id="GO:0016987">
    <property type="term" value="F:sigma factor activity"/>
    <property type="evidence" value="ECO:0007669"/>
    <property type="project" value="UniProtKB-KW"/>
</dbReference>
<dbReference type="Gene3D" id="1.10.10.10">
    <property type="entry name" value="Winged helix-like DNA-binding domain superfamily/Winged helix DNA-binding domain"/>
    <property type="match status" value="1"/>
</dbReference>
<dbReference type="GO" id="GO:0003677">
    <property type="term" value="F:DNA binding"/>
    <property type="evidence" value="ECO:0007669"/>
    <property type="project" value="InterPro"/>
</dbReference>
<keyword evidence="3" id="KW-0731">Sigma factor</keyword>
<keyword evidence="4" id="KW-0804">Transcription</keyword>
<evidence type="ECO:0000256" key="1">
    <source>
        <dbReference type="ARBA" id="ARBA00010641"/>
    </source>
</evidence>
<evidence type="ECO:0000313" key="7">
    <source>
        <dbReference type="EMBL" id="CAB3654648.1"/>
    </source>
</evidence>
<dbReference type="InterPro" id="IPR007627">
    <property type="entry name" value="RNA_pol_sigma70_r2"/>
</dbReference>
<dbReference type="Proteomes" id="UP000507979">
    <property type="component" value="Unassembled WGS sequence"/>
</dbReference>
<dbReference type="RefSeq" id="WP_054433541.1">
    <property type="nucleotide sequence ID" value="NZ_CADIKT010000001.1"/>
</dbReference>
<dbReference type="AlphaFoldDB" id="A0A6J5A5F8"/>
<dbReference type="NCBIfam" id="TIGR02937">
    <property type="entry name" value="sigma70-ECF"/>
    <property type="match status" value="1"/>
</dbReference>
<gene>
    <name evidence="7" type="primary">fecI_16</name>
    <name evidence="7" type="ORF">LMG26845_02964</name>
</gene>
<dbReference type="PANTHER" id="PTHR43133">
    <property type="entry name" value="RNA POLYMERASE ECF-TYPE SIGMA FACTO"/>
    <property type="match status" value="1"/>
</dbReference>
<dbReference type="NCBIfam" id="NF009180">
    <property type="entry name" value="PRK12528.1"/>
    <property type="match status" value="1"/>
</dbReference>
<evidence type="ECO:0000259" key="6">
    <source>
        <dbReference type="Pfam" id="PF08281"/>
    </source>
</evidence>
<sequence length="175" mass="19619">MSPPPSTEGALCPDSQQTVSDLYRAHHSWLTGWLRVRVDDRHDAADLAQDTFIRVLQSNVAATLREPRSYLATIARGLLIDLWRRRALEQAYLQVLESLPETHHPSLEEQALVMERLVRLDRMLDGLGRKVKAAFLMAMIEGASYPVIAASLGVSVRTVGDYMARAMARCCDMLD</sequence>
<evidence type="ECO:0000259" key="5">
    <source>
        <dbReference type="Pfam" id="PF04542"/>
    </source>
</evidence>
<dbReference type="Gene3D" id="1.10.1740.10">
    <property type="match status" value="1"/>
</dbReference>
<organism evidence="7 8">
    <name type="scientific">Achromobacter insuavis</name>
    <dbReference type="NCBI Taxonomy" id="1287735"/>
    <lineage>
        <taxon>Bacteria</taxon>
        <taxon>Pseudomonadati</taxon>
        <taxon>Pseudomonadota</taxon>
        <taxon>Betaproteobacteria</taxon>
        <taxon>Burkholderiales</taxon>
        <taxon>Alcaligenaceae</taxon>
        <taxon>Achromobacter</taxon>
    </lineage>
</organism>
<proteinExistence type="inferred from homology"/>
<dbReference type="InterPro" id="IPR014284">
    <property type="entry name" value="RNA_pol_sigma-70_dom"/>
</dbReference>
<name>A0A6J5A5F8_9BURK</name>
<evidence type="ECO:0000313" key="8">
    <source>
        <dbReference type="Proteomes" id="UP000507979"/>
    </source>
</evidence>
<keyword evidence="2" id="KW-0805">Transcription regulation</keyword>
<keyword evidence="8" id="KW-1185">Reference proteome</keyword>
<dbReference type="SUPFAM" id="SSF88659">
    <property type="entry name" value="Sigma3 and sigma4 domains of RNA polymerase sigma factors"/>
    <property type="match status" value="1"/>
</dbReference>
<dbReference type="SUPFAM" id="SSF88946">
    <property type="entry name" value="Sigma2 domain of RNA polymerase sigma factors"/>
    <property type="match status" value="1"/>
</dbReference>
<dbReference type="InterPro" id="IPR013324">
    <property type="entry name" value="RNA_pol_sigma_r3/r4-like"/>
</dbReference>
<protein>
    <submittedName>
        <fullName evidence="7">Putative RNA polymerase sigma factor FecI</fullName>
    </submittedName>
</protein>
<dbReference type="InterPro" id="IPR036388">
    <property type="entry name" value="WH-like_DNA-bd_sf"/>
</dbReference>
<dbReference type="EMBL" id="CADIJR010000026">
    <property type="protein sequence ID" value="CAB3654648.1"/>
    <property type="molecule type" value="Genomic_DNA"/>
</dbReference>
<dbReference type="Pfam" id="PF08281">
    <property type="entry name" value="Sigma70_r4_2"/>
    <property type="match status" value="1"/>
</dbReference>
<dbReference type="InterPro" id="IPR039425">
    <property type="entry name" value="RNA_pol_sigma-70-like"/>
</dbReference>
<feature type="domain" description="RNA polymerase sigma factor 70 region 4 type 2" evidence="6">
    <location>
        <begin position="118"/>
        <end position="170"/>
    </location>
</feature>
<feature type="domain" description="RNA polymerase sigma-70 region 2" evidence="5">
    <location>
        <begin position="22"/>
        <end position="87"/>
    </location>
</feature>
<dbReference type="InterPro" id="IPR013249">
    <property type="entry name" value="RNA_pol_sigma70_r4_t2"/>
</dbReference>
<dbReference type="GO" id="GO:0006352">
    <property type="term" value="P:DNA-templated transcription initiation"/>
    <property type="evidence" value="ECO:0007669"/>
    <property type="project" value="InterPro"/>
</dbReference>
<evidence type="ECO:0000256" key="4">
    <source>
        <dbReference type="ARBA" id="ARBA00023163"/>
    </source>
</evidence>
<dbReference type="PANTHER" id="PTHR43133:SF63">
    <property type="entry name" value="RNA POLYMERASE SIGMA FACTOR FECI-RELATED"/>
    <property type="match status" value="1"/>
</dbReference>
<dbReference type="NCBIfam" id="NF007232">
    <property type="entry name" value="PRK09651.1"/>
    <property type="match status" value="1"/>
</dbReference>
<evidence type="ECO:0000256" key="3">
    <source>
        <dbReference type="ARBA" id="ARBA00023082"/>
    </source>
</evidence>
<accession>A0A6J5A5F8</accession>
<comment type="similarity">
    <text evidence="1">Belongs to the sigma-70 factor family. ECF subfamily.</text>
</comment>
<evidence type="ECO:0000256" key="2">
    <source>
        <dbReference type="ARBA" id="ARBA00023015"/>
    </source>
</evidence>